<evidence type="ECO:0000313" key="1">
    <source>
        <dbReference type="EMBL" id="KAH3735604.1"/>
    </source>
</evidence>
<dbReference type="Proteomes" id="UP000828390">
    <property type="component" value="Unassembled WGS sequence"/>
</dbReference>
<reference evidence="1" key="2">
    <citation type="submission" date="2020-11" db="EMBL/GenBank/DDBJ databases">
        <authorList>
            <person name="McCartney M.A."/>
            <person name="Auch B."/>
            <person name="Kono T."/>
            <person name="Mallez S."/>
            <person name="Becker A."/>
            <person name="Gohl D.M."/>
            <person name="Silverstein K.A.T."/>
            <person name="Koren S."/>
            <person name="Bechman K.B."/>
            <person name="Herman A."/>
            <person name="Abrahante J.E."/>
            <person name="Garbe J."/>
        </authorList>
    </citation>
    <scope>NUCLEOTIDE SEQUENCE</scope>
    <source>
        <strain evidence="1">Duluth1</strain>
        <tissue evidence="1">Whole animal</tissue>
    </source>
</reference>
<dbReference type="EMBL" id="JAIWYP010000011">
    <property type="protein sequence ID" value="KAH3735604.1"/>
    <property type="molecule type" value="Genomic_DNA"/>
</dbReference>
<accession>A0A9D4D0K4</accession>
<name>A0A9D4D0K4_DREPO</name>
<keyword evidence="2" id="KW-1185">Reference proteome</keyword>
<dbReference type="AlphaFoldDB" id="A0A9D4D0K4"/>
<evidence type="ECO:0000313" key="2">
    <source>
        <dbReference type="Proteomes" id="UP000828390"/>
    </source>
</evidence>
<proteinExistence type="predicted"/>
<sequence length="93" mass="10768">MSAKPVKILPKSVLCELQEVKVLRNWEPGENSDRIKKEPVKPVSEDQKQEFIGNLNLKIDHLDPDQQRQLQYLCYKWKDVFHKVLGSGKHGSS</sequence>
<comment type="caution">
    <text evidence="1">The sequence shown here is derived from an EMBL/GenBank/DDBJ whole genome shotgun (WGS) entry which is preliminary data.</text>
</comment>
<organism evidence="1 2">
    <name type="scientific">Dreissena polymorpha</name>
    <name type="common">Zebra mussel</name>
    <name type="synonym">Mytilus polymorpha</name>
    <dbReference type="NCBI Taxonomy" id="45954"/>
    <lineage>
        <taxon>Eukaryota</taxon>
        <taxon>Metazoa</taxon>
        <taxon>Spiralia</taxon>
        <taxon>Lophotrochozoa</taxon>
        <taxon>Mollusca</taxon>
        <taxon>Bivalvia</taxon>
        <taxon>Autobranchia</taxon>
        <taxon>Heteroconchia</taxon>
        <taxon>Euheterodonta</taxon>
        <taxon>Imparidentia</taxon>
        <taxon>Neoheterodontei</taxon>
        <taxon>Myida</taxon>
        <taxon>Dreissenoidea</taxon>
        <taxon>Dreissenidae</taxon>
        <taxon>Dreissena</taxon>
    </lineage>
</organism>
<protein>
    <submittedName>
        <fullName evidence="1">Uncharacterized protein</fullName>
    </submittedName>
</protein>
<gene>
    <name evidence="1" type="ORF">DPMN_042140</name>
</gene>
<reference evidence="1" key="1">
    <citation type="journal article" date="2019" name="bioRxiv">
        <title>The Genome of the Zebra Mussel, Dreissena polymorpha: A Resource for Invasive Species Research.</title>
        <authorList>
            <person name="McCartney M.A."/>
            <person name="Auch B."/>
            <person name="Kono T."/>
            <person name="Mallez S."/>
            <person name="Zhang Y."/>
            <person name="Obille A."/>
            <person name="Becker A."/>
            <person name="Abrahante J.E."/>
            <person name="Garbe J."/>
            <person name="Badalamenti J.P."/>
            <person name="Herman A."/>
            <person name="Mangelson H."/>
            <person name="Liachko I."/>
            <person name="Sullivan S."/>
            <person name="Sone E.D."/>
            <person name="Koren S."/>
            <person name="Silverstein K.A.T."/>
            <person name="Beckman K.B."/>
            <person name="Gohl D.M."/>
        </authorList>
    </citation>
    <scope>NUCLEOTIDE SEQUENCE</scope>
    <source>
        <strain evidence="1">Duluth1</strain>
        <tissue evidence="1">Whole animal</tissue>
    </source>
</reference>